<name>A0A345ZYC4_9HYPH</name>
<dbReference type="RefSeq" id="WP_115692300.1">
    <property type="nucleotide sequence ID" value="NZ_CP031417.1"/>
</dbReference>
<keyword evidence="3" id="KW-1185">Reference proteome</keyword>
<evidence type="ECO:0000313" key="3">
    <source>
        <dbReference type="Proteomes" id="UP000254889"/>
    </source>
</evidence>
<gene>
    <name evidence="2" type="ORF">DW352_16145</name>
</gene>
<proteinExistence type="predicted"/>
<sequence length="69" mass="7520">MAAVDTNQLAAGRAGDDAASFEQEDVMHKRASRAIAEAAMSEQRNSVVWWTTGLWGLALVYLLATFSVY</sequence>
<dbReference type="KEGG" id="ptaw:DW352_16145"/>
<keyword evidence="1" id="KW-0812">Transmembrane</keyword>
<organism evidence="2 3">
    <name type="scientific">Pseudolabrys taiwanensis</name>
    <dbReference type="NCBI Taxonomy" id="331696"/>
    <lineage>
        <taxon>Bacteria</taxon>
        <taxon>Pseudomonadati</taxon>
        <taxon>Pseudomonadota</taxon>
        <taxon>Alphaproteobacteria</taxon>
        <taxon>Hyphomicrobiales</taxon>
        <taxon>Xanthobacteraceae</taxon>
        <taxon>Pseudolabrys</taxon>
    </lineage>
</organism>
<keyword evidence="1" id="KW-0472">Membrane</keyword>
<keyword evidence="1" id="KW-1133">Transmembrane helix</keyword>
<dbReference type="Proteomes" id="UP000254889">
    <property type="component" value="Chromosome"/>
</dbReference>
<feature type="transmembrane region" description="Helical" evidence="1">
    <location>
        <begin position="47"/>
        <end position="68"/>
    </location>
</feature>
<reference evidence="2 3" key="1">
    <citation type="submission" date="2018-07" db="EMBL/GenBank/DDBJ databases">
        <authorList>
            <person name="Quirk P.G."/>
            <person name="Krulwich T.A."/>
        </authorList>
    </citation>
    <scope>NUCLEOTIDE SEQUENCE [LARGE SCALE GENOMIC DNA]</scope>
    <source>
        <strain evidence="2 3">CC-BB4</strain>
    </source>
</reference>
<accession>A0A345ZYC4</accession>
<evidence type="ECO:0000313" key="2">
    <source>
        <dbReference type="EMBL" id="AXK81921.1"/>
    </source>
</evidence>
<dbReference type="EMBL" id="CP031417">
    <property type="protein sequence ID" value="AXK81921.1"/>
    <property type="molecule type" value="Genomic_DNA"/>
</dbReference>
<protein>
    <submittedName>
        <fullName evidence="2">Uncharacterized protein</fullName>
    </submittedName>
</protein>
<dbReference type="AlphaFoldDB" id="A0A345ZYC4"/>
<evidence type="ECO:0000256" key="1">
    <source>
        <dbReference type="SAM" id="Phobius"/>
    </source>
</evidence>